<organism evidence="1 2">
    <name type="scientific">Bacillus phage Flapjack</name>
    <dbReference type="NCBI Taxonomy" id="1983465"/>
    <lineage>
        <taxon>Viruses</taxon>
        <taxon>Duplodnaviria</taxon>
        <taxon>Heunggongvirae</taxon>
        <taxon>Uroviricota</taxon>
        <taxon>Caudoviricetes</taxon>
        <taxon>Herelleviridae</taxon>
        <taxon>Bastillevirinae</taxon>
        <taxon>Bequatrovirus</taxon>
        <taxon>Bequatrovirus spock</taxon>
    </lineage>
</organism>
<gene>
    <name evidence="1" type="ORF">FLAPJACK_262</name>
</gene>
<name>A0A1X9SGC8_9CAUD</name>
<dbReference type="Proteomes" id="UP000222741">
    <property type="component" value="Segment"/>
</dbReference>
<dbReference type="EMBL" id="KY888882">
    <property type="protein sequence ID" value="ARQ95173.1"/>
    <property type="molecule type" value="Genomic_DNA"/>
</dbReference>
<evidence type="ECO:0000313" key="1">
    <source>
        <dbReference type="EMBL" id="ARQ95173.1"/>
    </source>
</evidence>
<sequence>MGRYDVYKTELKFFPLKCKMFMKYKIVRLPPMTDSFWYDFMQRIAGMKQY</sequence>
<protein>
    <submittedName>
        <fullName evidence="1">Uncharacterized protein</fullName>
    </submittedName>
</protein>
<evidence type="ECO:0000313" key="2">
    <source>
        <dbReference type="Proteomes" id="UP000222741"/>
    </source>
</evidence>
<reference evidence="2" key="1">
    <citation type="submission" date="2017-04" db="EMBL/GenBank/DDBJ databases">
        <authorList>
            <person name="Abille Z."/>
            <person name="Afsharjavan R."/>
            <person name="Alms C.E."/>
            <person name="Anil A."/>
            <person name="Azuma E.A."/>
            <person name="Boateng D."/>
            <person name="Bowden K.V."/>
            <person name="Bui Q."/>
            <person name="Callaghan K.D."/>
            <person name="Canova P.N."/>
            <person name="Carter A.-G.V."/>
            <person name="Carty B."/>
            <person name="Choudhary A."/>
            <person name="Chugh K."/>
            <person name="Clark C.B."/>
            <person name="Clark J."/>
            <person name="Cortez R."/>
            <person name="Dalwadi R.M."/>
            <person name="Daou G."/>
            <person name="Das M."/>
            <person name="Dasari S."/>
            <person name="Davis E.H."/>
            <person name="Defreitas N."/>
            <person name="Demirji J."/>
            <person name="Endres C."/>
            <person name="Fakhar S."/>
            <person name="Feeley N."/>
            <person name="Flores D.C."/>
            <person name="Fowler A.R."/>
            <person name="George T."/>
            <person name="Greis H.L."/>
            <person name="Groleau D.L."/>
            <person name="Gulati J.K."/>
            <person name="Guzman W."/>
            <person name="Hallworth A.N."/>
            <person name="Hariri A."/>
            <person name="Haya V.N."/>
            <person name="Hoffman A.K."/>
            <person name="Horne B."/>
            <person name="Howard T."/>
            <person name="Iglesia A.J."/>
            <person name="Ijezie O.D."/>
            <person name="Incognito N.A."/>
            <person name="Inen J.A."/>
            <person name="Jaiswal A."/>
            <person name="Jezek R.A."/>
            <person name="Kawa A.C."/>
            <person name="Khan F."/>
            <person name="Khin A.C."/>
            <person name="Knapo J."/>
            <person name="Kong A.S."/>
            <person name="Le B.Q."/>
            <person name="Le Q.M."/>
            <person name="Le T.-H.M."/>
            <person name="Lee M."/>
            <person name="Lockwood J.L."/>
            <person name="Loto-Rojas G.S."/>
            <person name="Mantzavinos A."/>
            <person name="Martinez D.R."/>
            <person name="Meadows A.R."/>
            <person name="Mehr S."/>
            <person name="Mellon M.N."/>
            <person name="Memon S."/>
            <person name="Miller B."/>
            <person name="Min S."/>
            <person name="Mitchell L.M."/>
            <person name="Mohamed I.R."/>
            <person name="Mohammed F.O."/>
            <person name="More S."/>
            <person name="Muntaha S."/>
            <person name="Nadeem I."/>
            <person name="Ndjeumen-Njinguet A.S."/>
            <person name="Ng P."/>
            <person name="Ngu V.E."/>
            <person name="Nguyen B.N."/>
            <person name="OHern C.T."/>
            <person name="Oboh U.S."/>
            <person name="Pagano C.W."/>
            <person name="Panakal P.R."/>
            <person name="Park D.A."/>
            <person name="Parsana D."/>
            <person name="Patel P."/>
            <person name="Patel V.S."/>
            <person name="Patwardhan V.M."/>
            <person name="Pawar S.D."/>
            <person name="Payne V.R."/>
            <person name="Petricel I.M."/>
            <person name="Phillips C."/>
            <person name="Puglisi K.M."/>
            <person name="Ramaprasad G."/>
            <person name="Raza A.S."/>
            <person name="Rivera-Oven A.G."/>
            <person name="Robins E."/>
            <person name="Roeun D.C."/>
            <person name="Rostovtseva N."/>
            <person name="Sadat M."/>
            <person name="Seas A."/>
            <person name="So E.J."/>
            <person name="Sogbesan C."/>
            <person name="Strumsky L.A."/>
            <person name="Sun J.L."/>
            <person name="Sutherland H.J."/>
            <person name="Tchakounte I."/>
            <person name="Tewell J.R."/>
            <person name="Thapa D.J."/>
            <person name="Tkach Y."/>
            <person name="Tran C.D."/>
            <person name="Tran V."/>
            <person name="Vithayathil T."/>
            <person name="Vivekanandan A."/>
            <person name="Wang S.R."/>
            <person name="White E."/>
            <person name="Yang A.L."/>
            <person name="Ye D.T."/>
            <person name="Yirenkyi M."/>
            <person name="Zarb J.S."/>
            <person name="Zhang S."/>
            <person name="Zhou M.T."/>
            <person name="Cao A."/>
            <person name="Nguyen K.M."/>
            <person name="Patel K."/>
            <person name="Patel P."/>
            <person name="Pennington E."/>
            <person name="Sendze O."/>
            <person name="Zahangir S."/>
            <person name="Correa-Mendez M."/>
            <person name="Fabian M.F."/>
            <person name="Liu S."/>
            <person name="Jethmalani Y."/>
            <person name="Nunn R."/>
            <person name="Prakash A."/>
            <person name="Louise T."/>
            <person name="Russell D.A."/>
            <person name="Hatfull G.F."/>
            <person name="Erill I."/>
            <person name="Caruso S.M."/>
        </authorList>
    </citation>
    <scope>NUCLEOTIDE SEQUENCE [LARGE SCALE GENOMIC DNA]</scope>
</reference>
<accession>A0A1X9SGC8</accession>
<proteinExistence type="predicted"/>